<dbReference type="InterPro" id="IPR008979">
    <property type="entry name" value="Galactose-bd-like_sf"/>
</dbReference>
<dbReference type="SUPFAM" id="SSF51445">
    <property type="entry name" value="(Trans)glycosidases"/>
    <property type="match status" value="1"/>
</dbReference>
<dbReference type="Gene3D" id="2.60.120.260">
    <property type="entry name" value="Galactose-binding domain-like"/>
    <property type="match status" value="1"/>
</dbReference>
<dbReference type="Proteomes" id="UP000670527">
    <property type="component" value="Unassembled WGS sequence"/>
</dbReference>
<keyword evidence="9" id="KW-1185">Reference proteome</keyword>
<evidence type="ECO:0000313" key="9">
    <source>
        <dbReference type="Proteomes" id="UP000670527"/>
    </source>
</evidence>
<accession>A0ABS3TF66</accession>
<proteinExistence type="inferred from homology"/>
<comment type="similarity">
    <text evidence="1 4">Belongs to the glycosyl hydrolase 26 family.</text>
</comment>
<feature type="chain" id="PRO_5046817246" evidence="5">
    <location>
        <begin position="23"/>
        <end position="560"/>
    </location>
</feature>
<evidence type="ECO:0000256" key="4">
    <source>
        <dbReference type="PROSITE-ProRule" id="PRU01100"/>
    </source>
</evidence>
<dbReference type="Pfam" id="PF02156">
    <property type="entry name" value="Glyco_hydro_26"/>
    <property type="match status" value="1"/>
</dbReference>
<sequence length="560" mass="61509">MKTLYSLALVGALLAGSTAAVAQTAYKSLNFLYSISGTRTASGMHNRQPIATPSTYTNRVQAITGQYPALWSSDFLFEQSEINNRWAMTNEAKAQWAQGALVNLMFHACPPTQAEPCQWEGGIKSSLTNAQWQELITDGTQLNRNWKARLDAIVPYLQDLKNNGVEVLFRPLHEMNQGVFWWAGRPGPNGTARLYQITHDYLRNTKGLTNLIWVWNVQDFGSLASDLANYNPGSSYWDVLSLDMYYTDGQGYTTAKYNAMLNAAGGKPIAIGECEVLPSPSLLASQPKWSFFMGWSELVFEKNSTTTIQNAFWASNVLVRDEMPGWGSGGSTPTAPNIAYRRPVSVSSSENSTNTGDKAVDADGNTRWASSYANNQYLYVDLGATYSINRVRLAWEAAYAKDYQVQVSTDNVTWTTIKDVWGKSAAAPDDHTGLNARGRYMKVYCINRATQYGFSLYELEVYGTSVVTSARTAAMPVQEGRAASSLAIYPNPTSGMLQVQLPAAQQPGKVVLRNVQGQEVLRKTTNGPTFALDLSHLPAGIYWLTVAGAASQTAQKVVKL</sequence>
<reference evidence="8 9" key="1">
    <citation type="submission" date="2021-03" db="EMBL/GenBank/DDBJ databases">
        <authorList>
            <person name="Kim M.K."/>
        </authorList>
    </citation>
    <scope>NUCLEOTIDE SEQUENCE [LARGE SCALE GENOMIC DNA]</scope>
    <source>
        <strain evidence="8 9">BT507</strain>
    </source>
</reference>
<protein>
    <submittedName>
        <fullName evidence="8">Discoidin domain-containing protein</fullName>
    </submittedName>
</protein>
<dbReference type="NCBIfam" id="TIGR04183">
    <property type="entry name" value="Por_Secre_tail"/>
    <property type="match status" value="1"/>
</dbReference>
<dbReference type="InterPro" id="IPR000421">
    <property type="entry name" value="FA58C"/>
</dbReference>
<evidence type="ECO:0000256" key="1">
    <source>
        <dbReference type="ARBA" id="ARBA00007754"/>
    </source>
</evidence>
<comment type="caution">
    <text evidence="8">The sequence shown here is derived from an EMBL/GenBank/DDBJ whole genome shotgun (WGS) entry which is preliminary data.</text>
</comment>
<dbReference type="InterPro" id="IPR022790">
    <property type="entry name" value="GH26_dom"/>
</dbReference>
<dbReference type="InterPro" id="IPR017853">
    <property type="entry name" value="GH"/>
</dbReference>
<dbReference type="InterPro" id="IPR000805">
    <property type="entry name" value="Glyco_hydro_26"/>
</dbReference>
<evidence type="ECO:0000259" key="7">
    <source>
        <dbReference type="PROSITE" id="PS51764"/>
    </source>
</evidence>
<feature type="domain" description="GH26" evidence="7">
    <location>
        <begin position="23"/>
        <end position="321"/>
    </location>
</feature>
<gene>
    <name evidence="8" type="ORF">J4D97_16710</name>
</gene>
<dbReference type="PROSITE" id="PS50022">
    <property type="entry name" value="FA58C_3"/>
    <property type="match status" value="1"/>
</dbReference>
<dbReference type="PANTHER" id="PTHR40079:SF4">
    <property type="entry name" value="GH26 DOMAIN-CONTAINING PROTEIN-RELATED"/>
    <property type="match status" value="1"/>
</dbReference>
<dbReference type="PRINTS" id="PR00739">
    <property type="entry name" value="GLHYDRLASE26"/>
</dbReference>
<evidence type="ECO:0000313" key="8">
    <source>
        <dbReference type="EMBL" id="MBO3272299.1"/>
    </source>
</evidence>
<evidence type="ECO:0000256" key="5">
    <source>
        <dbReference type="SAM" id="SignalP"/>
    </source>
</evidence>
<dbReference type="SUPFAM" id="SSF49785">
    <property type="entry name" value="Galactose-binding domain-like"/>
    <property type="match status" value="1"/>
</dbReference>
<evidence type="ECO:0000256" key="3">
    <source>
        <dbReference type="ARBA" id="ARBA00023295"/>
    </source>
</evidence>
<keyword evidence="2 4" id="KW-0378">Hydrolase</keyword>
<feature type="signal peptide" evidence="5">
    <location>
        <begin position="1"/>
        <end position="22"/>
    </location>
</feature>
<dbReference type="InterPro" id="IPR026444">
    <property type="entry name" value="Secre_tail"/>
</dbReference>
<keyword evidence="5" id="KW-0732">Signal</keyword>
<dbReference type="RefSeq" id="WP_208308567.1">
    <property type="nucleotide sequence ID" value="NZ_JAGETX010000011.1"/>
</dbReference>
<evidence type="ECO:0000256" key="2">
    <source>
        <dbReference type="ARBA" id="ARBA00022801"/>
    </source>
</evidence>
<dbReference type="Gene3D" id="3.20.20.80">
    <property type="entry name" value="Glycosidases"/>
    <property type="match status" value="1"/>
</dbReference>
<feature type="active site" description="Nucleophile" evidence="4">
    <location>
        <position position="273"/>
    </location>
</feature>
<dbReference type="Pfam" id="PF00754">
    <property type="entry name" value="F5_F8_type_C"/>
    <property type="match status" value="1"/>
</dbReference>
<dbReference type="EMBL" id="JAGETX010000011">
    <property type="protein sequence ID" value="MBO3272299.1"/>
    <property type="molecule type" value="Genomic_DNA"/>
</dbReference>
<dbReference type="PROSITE" id="PS51764">
    <property type="entry name" value="GH26"/>
    <property type="match status" value="1"/>
</dbReference>
<keyword evidence="3 4" id="KW-0326">Glycosidase</keyword>
<evidence type="ECO:0000259" key="6">
    <source>
        <dbReference type="PROSITE" id="PS50022"/>
    </source>
</evidence>
<organism evidence="8 9">
    <name type="scientific">Hymenobacter defluvii</name>
    <dbReference type="NCBI Taxonomy" id="2054411"/>
    <lineage>
        <taxon>Bacteria</taxon>
        <taxon>Pseudomonadati</taxon>
        <taxon>Bacteroidota</taxon>
        <taxon>Cytophagia</taxon>
        <taxon>Cytophagales</taxon>
        <taxon>Hymenobacteraceae</taxon>
        <taxon>Hymenobacter</taxon>
    </lineage>
</organism>
<name>A0ABS3TF66_9BACT</name>
<feature type="active site" description="Proton donor" evidence="4">
    <location>
        <position position="174"/>
    </location>
</feature>
<feature type="domain" description="F5/8 type C" evidence="6">
    <location>
        <begin position="331"/>
        <end position="464"/>
    </location>
</feature>
<dbReference type="Pfam" id="PF18962">
    <property type="entry name" value="Por_Secre_tail"/>
    <property type="match status" value="1"/>
</dbReference>
<dbReference type="PANTHER" id="PTHR40079">
    <property type="entry name" value="MANNAN ENDO-1,4-BETA-MANNOSIDASE E-RELATED"/>
    <property type="match status" value="1"/>
</dbReference>